<accession>A0A914NU05</accession>
<evidence type="ECO:0000313" key="13">
    <source>
        <dbReference type="WBParaSite" id="Minc3s07651g41360"/>
    </source>
</evidence>
<sequence length="334" mass="38026">MELAVAKSGTLTLVEPFLISHQPAIFAQEDYKNSQGRPREWLARLLPLLGSRCREAKSMASFHLCVEAITKKEQQKLEVLAEIGAIQALKECASSPDELPAKFASEALTVIGEQVPYKLSQQVPCWSIKDVQYWVEKIGFGTYSQAFAAHMVDGDLLLLLTEKELEEDLGMRSGLLRKRFMRELESLKIAADYGSVDESHLDQFLMSLSPELSVYTYQMLGMGLNRNLLPQLTNDMMKSVCSINNPIHRLKLRQALQDSKHIDDIEVAILSKQIDVFIRQSFKFFFINLRVFSYRRSTGNQLASLIKVLLQLRGYKASSSFAFILRKRKIKDNR</sequence>
<keyword evidence="5" id="KW-0399">Innate immunity</keyword>
<dbReference type="Pfam" id="PF00536">
    <property type="entry name" value="SAM_1"/>
    <property type="match status" value="1"/>
</dbReference>
<comment type="subcellular location">
    <subcellularLocation>
        <location evidence="1">Cytoplasm</location>
    </subcellularLocation>
</comment>
<dbReference type="GO" id="GO:0005737">
    <property type="term" value="C:cytoplasm"/>
    <property type="evidence" value="ECO:0007669"/>
    <property type="project" value="UniProtKB-SubCell"/>
</dbReference>
<dbReference type="PROSITE" id="PS50105">
    <property type="entry name" value="SAM_DOMAIN"/>
    <property type="match status" value="1"/>
</dbReference>
<evidence type="ECO:0000256" key="1">
    <source>
        <dbReference type="ARBA" id="ARBA00004496"/>
    </source>
</evidence>
<dbReference type="InterPro" id="IPR001660">
    <property type="entry name" value="SAM"/>
</dbReference>
<reference evidence="13" key="1">
    <citation type="submission" date="2022-11" db="UniProtKB">
        <authorList>
            <consortium name="WormBaseParasite"/>
        </authorList>
    </citation>
    <scope>IDENTIFICATION</scope>
</reference>
<dbReference type="WBParaSite" id="Minc3s07651g41360">
    <property type="protein sequence ID" value="Minc3s07651g41360"/>
    <property type="gene ID" value="Minc3s07651g41360"/>
</dbReference>
<feature type="domain" description="SAM" evidence="11">
    <location>
        <begin position="126"/>
        <end position="190"/>
    </location>
</feature>
<dbReference type="GO" id="GO:0030425">
    <property type="term" value="C:dendrite"/>
    <property type="evidence" value="ECO:0007669"/>
    <property type="project" value="TreeGrafter"/>
</dbReference>
<dbReference type="SMART" id="SM00454">
    <property type="entry name" value="SAM"/>
    <property type="match status" value="2"/>
</dbReference>
<evidence type="ECO:0000256" key="6">
    <source>
        <dbReference type="ARBA" id="ARBA00022737"/>
    </source>
</evidence>
<organism evidence="12 13">
    <name type="scientific">Meloidogyne incognita</name>
    <name type="common">Southern root-knot nematode worm</name>
    <name type="synonym">Oxyuris incognita</name>
    <dbReference type="NCBI Taxonomy" id="6306"/>
    <lineage>
        <taxon>Eukaryota</taxon>
        <taxon>Metazoa</taxon>
        <taxon>Ecdysozoa</taxon>
        <taxon>Nematoda</taxon>
        <taxon>Chromadorea</taxon>
        <taxon>Rhabditida</taxon>
        <taxon>Tylenchina</taxon>
        <taxon>Tylenchomorpha</taxon>
        <taxon>Tylenchoidea</taxon>
        <taxon>Meloidogynidae</taxon>
        <taxon>Meloidogyninae</taxon>
        <taxon>Meloidogyne</taxon>
        <taxon>Meloidogyne incognita group</taxon>
    </lineage>
</organism>
<keyword evidence="9" id="KW-0520">NAD</keyword>
<keyword evidence="6" id="KW-0677">Repeat</keyword>
<name>A0A914NU05_MELIC</name>
<dbReference type="GO" id="GO:0003953">
    <property type="term" value="F:NAD+ nucleosidase activity"/>
    <property type="evidence" value="ECO:0007669"/>
    <property type="project" value="InterPro"/>
</dbReference>
<dbReference type="GO" id="GO:0035591">
    <property type="term" value="F:signaling adaptor activity"/>
    <property type="evidence" value="ECO:0007669"/>
    <property type="project" value="InterPro"/>
</dbReference>
<dbReference type="EC" id="3.2.2.6" evidence="3"/>
<dbReference type="PANTHER" id="PTHR22998:SF1">
    <property type="entry name" value="NAD(+) HYDROLASE SARM1"/>
    <property type="match status" value="1"/>
</dbReference>
<dbReference type="Proteomes" id="UP000887563">
    <property type="component" value="Unplaced"/>
</dbReference>
<evidence type="ECO:0000256" key="3">
    <source>
        <dbReference type="ARBA" id="ARBA00011982"/>
    </source>
</evidence>
<evidence type="ECO:0000259" key="11">
    <source>
        <dbReference type="PROSITE" id="PS50105"/>
    </source>
</evidence>
<dbReference type="GO" id="GO:0019677">
    <property type="term" value="P:NAD+ catabolic process"/>
    <property type="evidence" value="ECO:0007669"/>
    <property type="project" value="UniProtKB-ARBA"/>
</dbReference>
<keyword evidence="7" id="KW-0378">Hydrolase</keyword>
<proteinExistence type="inferred from homology"/>
<evidence type="ECO:0000256" key="9">
    <source>
        <dbReference type="ARBA" id="ARBA00023027"/>
    </source>
</evidence>
<protein>
    <recommendedName>
        <fullName evidence="3">ADP-ribosyl cyclase/cyclic ADP-ribose hydrolase</fullName>
        <ecNumber evidence="3">3.2.2.6</ecNumber>
    </recommendedName>
</protein>
<dbReference type="AlphaFoldDB" id="A0A914NU05"/>
<evidence type="ECO:0000256" key="5">
    <source>
        <dbReference type="ARBA" id="ARBA00022588"/>
    </source>
</evidence>
<dbReference type="GO" id="GO:0048678">
    <property type="term" value="P:response to axon injury"/>
    <property type="evidence" value="ECO:0007669"/>
    <property type="project" value="InterPro"/>
</dbReference>
<keyword evidence="8" id="KW-0391">Immunity</keyword>
<dbReference type="InterPro" id="IPR039184">
    <property type="entry name" value="SARM1"/>
</dbReference>
<dbReference type="FunFam" id="1.10.150.50:FF:000101">
    <property type="entry name" value="Sterile alpha and TIR motif-containing protein tir-1"/>
    <property type="match status" value="1"/>
</dbReference>
<evidence type="ECO:0000256" key="4">
    <source>
        <dbReference type="ARBA" id="ARBA00022490"/>
    </source>
</evidence>
<keyword evidence="4" id="KW-0963">Cytoplasm</keyword>
<evidence type="ECO:0000256" key="8">
    <source>
        <dbReference type="ARBA" id="ARBA00022859"/>
    </source>
</evidence>
<evidence type="ECO:0000256" key="7">
    <source>
        <dbReference type="ARBA" id="ARBA00022801"/>
    </source>
</evidence>
<comment type="similarity">
    <text evidence="2">Belongs to the SARM1 family.</text>
</comment>
<evidence type="ECO:0000256" key="2">
    <source>
        <dbReference type="ARBA" id="ARBA00008291"/>
    </source>
</evidence>
<dbReference type="SUPFAM" id="SSF47769">
    <property type="entry name" value="SAM/Pointed domain"/>
    <property type="match status" value="2"/>
</dbReference>
<comment type="catalytic activity">
    <reaction evidence="10">
        <text>NAD(+) + H2O = ADP-D-ribose + nicotinamide + H(+)</text>
        <dbReference type="Rhea" id="RHEA:16301"/>
        <dbReference type="ChEBI" id="CHEBI:15377"/>
        <dbReference type="ChEBI" id="CHEBI:15378"/>
        <dbReference type="ChEBI" id="CHEBI:17154"/>
        <dbReference type="ChEBI" id="CHEBI:57540"/>
        <dbReference type="ChEBI" id="CHEBI:57967"/>
        <dbReference type="EC" id="3.2.2.6"/>
    </reaction>
    <physiologicalReaction direction="left-to-right" evidence="10">
        <dbReference type="Rhea" id="RHEA:16302"/>
    </physiologicalReaction>
</comment>
<keyword evidence="12" id="KW-1185">Reference proteome</keyword>
<evidence type="ECO:0000313" key="12">
    <source>
        <dbReference type="Proteomes" id="UP000887563"/>
    </source>
</evidence>
<dbReference type="GO" id="GO:0034128">
    <property type="term" value="P:negative regulation of MyD88-independent toll-like receptor signaling pathway"/>
    <property type="evidence" value="ECO:0007669"/>
    <property type="project" value="InterPro"/>
</dbReference>
<dbReference type="GO" id="GO:0045087">
    <property type="term" value="P:innate immune response"/>
    <property type="evidence" value="ECO:0007669"/>
    <property type="project" value="UniProtKB-KW"/>
</dbReference>
<evidence type="ECO:0000256" key="10">
    <source>
        <dbReference type="ARBA" id="ARBA00047304"/>
    </source>
</evidence>
<dbReference type="Gene3D" id="1.10.150.50">
    <property type="entry name" value="Transcription Factor, Ets-1"/>
    <property type="match status" value="2"/>
</dbReference>
<dbReference type="PANTHER" id="PTHR22998">
    <property type="entry name" value="SARM1"/>
    <property type="match status" value="1"/>
</dbReference>
<dbReference type="InterPro" id="IPR013761">
    <property type="entry name" value="SAM/pointed_sf"/>
</dbReference>
<dbReference type="GO" id="GO:0061809">
    <property type="term" value="F:NAD+ nucleosidase activity, cyclic ADP-ribose generating"/>
    <property type="evidence" value="ECO:0007669"/>
    <property type="project" value="UniProtKB-EC"/>
</dbReference>
<dbReference type="GO" id="GO:0044297">
    <property type="term" value="C:cell body"/>
    <property type="evidence" value="ECO:0007669"/>
    <property type="project" value="UniProtKB-ARBA"/>
</dbReference>
<dbReference type="FunFam" id="1.10.150.50:FF:000043">
    <property type="entry name" value="Sterile alpha and TIR motif-containing 1"/>
    <property type="match status" value="1"/>
</dbReference>